<dbReference type="AlphaFoldDB" id="A0A427Y9D7"/>
<dbReference type="Proteomes" id="UP000279236">
    <property type="component" value="Unassembled WGS sequence"/>
</dbReference>
<dbReference type="GeneID" id="39584772"/>
<evidence type="ECO:0000256" key="2">
    <source>
        <dbReference type="SAM" id="Phobius"/>
    </source>
</evidence>
<dbReference type="STRING" id="105984.A0A427Y9D7"/>
<feature type="region of interest" description="Disordered" evidence="1">
    <location>
        <begin position="320"/>
        <end position="343"/>
    </location>
</feature>
<evidence type="ECO:0000313" key="4">
    <source>
        <dbReference type="Proteomes" id="UP000279236"/>
    </source>
</evidence>
<feature type="transmembrane region" description="Helical" evidence="2">
    <location>
        <begin position="7"/>
        <end position="25"/>
    </location>
</feature>
<evidence type="ECO:0000256" key="1">
    <source>
        <dbReference type="SAM" id="MobiDB-lite"/>
    </source>
</evidence>
<keyword evidence="2" id="KW-1133">Transmembrane helix</keyword>
<proteinExistence type="predicted"/>
<dbReference type="RefSeq" id="XP_028479921.1">
    <property type="nucleotide sequence ID" value="XM_028616064.1"/>
</dbReference>
<evidence type="ECO:0000313" key="3">
    <source>
        <dbReference type="EMBL" id="RSH87713.1"/>
    </source>
</evidence>
<keyword evidence="2" id="KW-0472">Membrane</keyword>
<keyword evidence="2" id="KW-0812">Transmembrane</keyword>
<protein>
    <submittedName>
        <fullName evidence="3">Uncharacterized protein</fullName>
    </submittedName>
</protein>
<sequence>MRRWNTIPFIVVVTVALILFSGYHGTRYTYSRPSKVNTWWPQRVGLFPDSNDDHRGRYNVGDDERRAAAKSLFVLEKVPTGLRAQGQEHYKLYSESKLRWLTACMARGDCPENADKIVVFSVVHCDWAYFGKYFGGEGVWCKAMINALEGMGFTVLHAGPADLAYAEHLYRQVGDLIRVVIANHHDQKGLYTYFIKSDSKPDSIPAWKHFRFTYFPSLAGTIVGQQWVVCAEPPFLQSDSGNFNNFTYLGYSLEPPAKEMKFIPFNQRPYRVYVLAKRLHYFYEWRAPATTPRDQFARAAKELAEEFPGFEFVGAVRDDRSPQDMEQSVGRRSGAGTSTHGHWVADPQPIAIPRACNGELVVIPQGCRKSSNADTTKGVPFLNAVEHNEQGRRLFCQHEVLDLEAEPYVYAAEAHNYTRLVEVIRKAMTTPIAPHRYDRMSPTAFQQRMYNFVIRDWRTEAAYILENRIAGTEVQRGDAERQKFSIFAL</sequence>
<reference evidence="3 4" key="1">
    <citation type="submission" date="2018-11" db="EMBL/GenBank/DDBJ databases">
        <title>Genome sequence of Apiotrichum porosum DSM 27194.</title>
        <authorList>
            <person name="Aliyu H."/>
            <person name="Gorte O."/>
            <person name="Ochsenreither K."/>
        </authorList>
    </citation>
    <scope>NUCLEOTIDE SEQUENCE [LARGE SCALE GENOMIC DNA]</scope>
    <source>
        <strain evidence="3 4">DSM 27194</strain>
    </source>
</reference>
<comment type="caution">
    <text evidence="3">The sequence shown here is derived from an EMBL/GenBank/DDBJ whole genome shotgun (WGS) entry which is preliminary data.</text>
</comment>
<name>A0A427Y9D7_9TREE</name>
<keyword evidence="4" id="KW-1185">Reference proteome</keyword>
<gene>
    <name evidence="3" type="ORF">EHS24_000229</name>
</gene>
<organism evidence="3 4">
    <name type="scientific">Apiotrichum porosum</name>
    <dbReference type="NCBI Taxonomy" id="105984"/>
    <lineage>
        <taxon>Eukaryota</taxon>
        <taxon>Fungi</taxon>
        <taxon>Dikarya</taxon>
        <taxon>Basidiomycota</taxon>
        <taxon>Agaricomycotina</taxon>
        <taxon>Tremellomycetes</taxon>
        <taxon>Trichosporonales</taxon>
        <taxon>Trichosporonaceae</taxon>
        <taxon>Apiotrichum</taxon>
    </lineage>
</organism>
<dbReference type="EMBL" id="RSCE01000001">
    <property type="protein sequence ID" value="RSH87713.1"/>
    <property type="molecule type" value="Genomic_DNA"/>
</dbReference>
<dbReference type="OrthoDB" id="2560689at2759"/>
<accession>A0A427Y9D7</accession>